<evidence type="ECO:0000256" key="4">
    <source>
        <dbReference type="ARBA" id="ARBA00022960"/>
    </source>
</evidence>
<evidence type="ECO:0000256" key="1">
    <source>
        <dbReference type="ARBA" id="ARBA00004651"/>
    </source>
</evidence>
<dbReference type="GO" id="GO:0005886">
    <property type="term" value="C:plasma membrane"/>
    <property type="evidence" value="ECO:0007669"/>
    <property type="project" value="UniProtKB-SubCell"/>
</dbReference>
<dbReference type="UniPathway" id="UPA00219"/>
<keyword evidence="13" id="KW-1185">Reference proteome</keyword>
<keyword evidence="7 10" id="KW-0472">Membrane</keyword>
<feature type="transmembrane region" description="Helical" evidence="10">
    <location>
        <begin position="406"/>
        <end position="427"/>
    </location>
</feature>
<keyword evidence="10 11" id="KW-0813">Transport</keyword>
<feature type="transmembrane region" description="Helical" evidence="10">
    <location>
        <begin position="128"/>
        <end position="148"/>
    </location>
</feature>
<dbReference type="GO" id="GO:0009252">
    <property type="term" value="P:peptidoglycan biosynthetic process"/>
    <property type="evidence" value="ECO:0007669"/>
    <property type="project" value="UniProtKB-UniRule"/>
</dbReference>
<keyword evidence="6 10" id="KW-1133">Transmembrane helix</keyword>
<dbReference type="RefSeq" id="WP_029312789.1">
    <property type="nucleotide sequence ID" value="NZ_FTNE01000003.1"/>
</dbReference>
<dbReference type="InterPro" id="IPR004268">
    <property type="entry name" value="MurJ"/>
</dbReference>
<dbReference type="NCBIfam" id="TIGR01695">
    <property type="entry name" value="murJ_mviN"/>
    <property type="match status" value="1"/>
</dbReference>
<keyword evidence="2 10" id="KW-1003">Cell membrane</keyword>
<dbReference type="Proteomes" id="UP000186308">
    <property type="component" value="Unassembled WGS sequence"/>
</dbReference>
<feature type="transmembrane region" description="Helical" evidence="10">
    <location>
        <begin position="439"/>
        <end position="460"/>
    </location>
</feature>
<feature type="transmembrane region" description="Helical" evidence="10">
    <location>
        <begin position="24"/>
        <end position="43"/>
    </location>
</feature>
<dbReference type="GO" id="GO:0015648">
    <property type="term" value="F:lipid-linked peptidoglycan transporter activity"/>
    <property type="evidence" value="ECO:0007669"/>
    <property type="project" value="UniProtKB-UniRule"/>
</dbReference>
<dbReference type="InterPro" id="IPR051050">
    <property type="entry name" value="Lipid_II_flippase_MurJ/MviN"/>
</dbReference>
<evidence type="ECO:0000256" key="3">
    <source>
        <dbReference type="ARBA" id="ARBA00022692"/>
    </source>
</evidence>
<dbReference type="PIRSF" id="PIRSF002869">
    <property type="entry name" value="MviN"/>
    <property type="match status" value="1"/>
</dbReference>
<dbReference type="PANTHER" id="PTHR47019">
    <property type="entry name" value="LIPID II FLIPPASE MURJ"/>
    <property type="match status" value="1"/>
</dbReference>
<dbReference type="PRINTS" id="PR01806">
    <property type="entry name" value="VIRFACTRMVIN"/>
</dbReference>
<gene>
    <name evidence="10" type="primary">murJ</name>
    <name evidence="12" type="ORF">SAMN05421828_103221</name>
</gene>
<keyword evidence="4 10" id="KW-0133">Cell shape</keyword>
<dbReference type="GO" id="GO:0071555">
    <property type="term" value="P:cell wall organization"/>
    <property type="evidence" value="ECO:0007669"/>
    <property type="project" value="UniProtKB-UniRule"/>
</dbReference>
<reference evidence="12 13" key="1">
    <citation type="submission" date="2017-01" db="EMBL/GenBank/DDBJ databases">
        <authorList>
            <person name="Varghese N."/>
            <person name="Submissions S."/>
        </authorList>
    </citation>
    <scope>NUCLEOTIDE SEQUENCE [LARGE SCALE GENOMIC DNA]</scope>
    <source>
        <strain evidence="12 13">ATCC 35905</strain>
    </source>
</reference>
<organism evidence="12 13">
    <name type="scientific">Acidiphilium rubrum</name>
    <dbReference type="NCBI Taxonomy" id="526"/>
    <lineage>
        <taxon>Bacteria</taxon>
        <taxon>Pseudomonadati</taxon>
        <taxon>Pseudomonadota</taxon>
        <taxon>Alphaproteobacteria</taxon>
        <taxon>Acetobacterales</taxon>
        <taxon>Acidocellaceae</taxon>
        <taxon>Acidiphilium</taxon>
    </lineage>
</organism>
<sequence>MIRNALTVGAWTLGSRVLGFARDILIAALLGAGPAADAFFVALRLPNLFRRLFGEGAFSAAFIPAYTATLSHEGEAPARRLAEDITAIMVVFLFVLMALGMIFMPAVLDALAPGFRAEPAKFALAVHLSRITFPYLWLICLCALFAGVLNARGHFAAASAAPILFNVSIIGALFILHGNGERVPEALAYGVVISGIVQFAMLGRALVKAGTPLRLRMPRLTPGAVTVLRRLGPGLIGAGVTQLNLTVDTIIASLLPNGTVSVLYYADRVNQLPLGVIGAALGTVLLPSLSRHFRRNETLQAQGALNRALEFALLLTLPGAAALGAIGLPIMRTLFAHGAFSDADAARSAAALAAYAFGLPAFVLVKLFAPGFFARGDTRTPVKIGLAAVALNLALNLMLMHPLQQVGIALSTSIAAWFNVAMLALLLRRHGGFAPDRRLVGRVIRIVIASAAMAIMLVTLRATPLMHLPGSLALIGLIGLGIGGFGVIGLGIGAFRVAEVRGLLRRPAKGAAALDGVKG</sequence>
<comment type="pathway">
    <text evidence="10">Cell wall biogenesis; peptidoglycan biosynthesis.</text>
</comment>
<evidence type="ECO:0000256" key="6">
    <source>
        <dbReference type="ARBA" id="ARBA00022989"/>
    </source>
</evidence>
<comment type="function">
    <text evidence="8 10 11">Involved in peptidoglycan biosynthesis. Transports lipid-linked peptidoglycan precursors from the inner to the outer leaflet of the cytoplasmic membrane.</text>
</comment>
<evidence type="ECO:0000256" key="9">
    <source>
        <dbReference type="ARBA" id="ARBA00061532"/>
    </source>
</evidence>
<feature type="transmembrane region" description="Helical" evidence="10">
    <location>
        <begin position="381"/>
        <end position="400"/>
    </location>
</feature>
<dbReference type="EMBL" id="FTNE01000003">
    <property type="protein sequence ID" value="SIQ33309.1"/>
    <property type="molecule type" value="Genomic_DNA"/>
</dbReference>
<evidence type="ECO:0000256" key="5">
    <source>
        <dbReference type="ARBA" id="ARBA00022984"/>
    </source>
</evidence>
<dbReference type="PANTHER" id="PTHR47019:SF1">
    <property type="entry name" value="LIPID II FLIPPASE MURJ"/>
    <property type="match status" value="1"/>
</dbReference>
<feature type="transmembrane region" description="Helical" evidence="10">
    <location>
        <begin position="311"/>
        <end position="330"/>
    </location>
</feature>
<evidence type="ECO:0000256" key="8">
    <source>
        <dbReference type="ARBA" id="ARBA00060041"/>
    </source>
</evidence>
<feature type="transmembrane region" description="Helical" evidence="10">
    <location>
        <begin position="472"/>
        <end position="495"/>
    </location>
</feature>
<dbReference type="OrthoDB" id="9816572at2"/>
<dbReference type="GO" id="GO:0008360">
    <property type="term" value="P:regulation of cell shape"/>
    <property type="evidence" value="ECO:0007669"/>
    <property type="project" value="UniProtKB-UniRule"/>
</dbReference>
<evidence type="ECO:0000256" key="7">
    <source>
        <dbReference type="ARBA" id="ARBA00023136"/>
    </source>
</evidence>
<accession>A0A8G2CIS3</accession>
<dbReference type="CDD" id="cd13123">
    <property type="entry name" value="MATE_MurJ_like"/>
    <property type="match status" value="1"/>
</dbReference>
<comment type="caution">
    <text evidence="12">The sequence shown here is derived from an EMBL/GenBank/DDBJ whole genome shotgun (WGS) entry which is preliminary data.</text>
</comment>
<dbReference type="HAMAP" id="MF_02078">
    <property type="entry name" value="MurJ_MviN"/>
    <property type="match status" value="1"/>
</dbReference>
<keyword evidence="5 10" id="KW-0573">Peptidoglycan synthesis</keyword>
<proteinExistence type="inferred from homology"/>
<keyword evidence="10 11" id="KW-0961">Cell wall biogenesis/degradation</keyword>
<keyword evidence="10" id="KW-0997">Cell inner membrane</keyword>
<comment type="similarity">
    <text evidence="9 10 11">Belongs to the MurJ/MviN family.</text>
</comment>
<feature type="transmembrane region" description="Helical" evidence="10">
    <location>
        <begin position="155"/>
        <end position="175"/>
    </location>
</feature>
<feature type="transmembrane region" description="Helical" evidence="10">
    <location>
        <begin position="272"/>
        <end position="290"/>
    </location>
</feature>
<name>A0A8G2CIS3_ACIRU</name>
<feature type="transmembrane region" description="Helical" evidence="10">
    <location>
        <begin position="187"/>
        <end position="207"/>
    </location>
</feature>
<dbReference type="AlphaFoldDB" id="A0A8G2CIS3"/>
<dbReference type="GO" id="GO:0034204">
    <property type="term" value="P:lipid translocation"/>
    <property type="evidence" value="ECO:0007669"/>
    <property type="project" value="TreeGrafter"/>
</dbReference>
<comment type="subcellular location">
    <subcellularLocation>
        <location evidence="10">Cell inner membrane</location>
        <topology evidence="10">Multi-pass membrane protein</topology>
    </subcellularLocation>
    <subcellularLocation>
        <location evidence="1">Cell membrane</location>
        <topology evidence="1">Multi-pass membrane protein</topology>
    </subcellularLocation>
</comment>
<feature type="transmembrane region" description="Helical" evidence="10">
    <location>
        <begin position="350"/>
        <end position="369"/>
    </location>
</feature>
<evidence type="ECO:0000256" key="2">
    <source>
        <dbReference type="ARBA" id="ARBA00022475"/>
    </source>
</evidence>
<evidence type="ECO:0000313" key="13">
    <source>
        <dbReference type="Proteomes" id="UP000186308"/>
    </source>
</evidence>
<evidence type="ECO:0000256" key="11">
    <source>
        <dbReference type="PIRNR" id="PIRNR002869"/>
    </source>
</evidence>
<evidence type="ECO:0000313" key="12">
    <source>
        <dbReference type="EMBL" id="SIQ33309.1"/>
    </source>
</evidence>
<feature type="transmembrane region" description="Helical" evidence="10">
    <location>
        <begin position="245"/>
        <end position="266"/>
    </location>
</feature>
<evidence type="ECO:0000256" key="10">
    <source>
        <dbReference type="HAMAP-Rule" id="MF_02078"/>
    </source>
</evidence>
<keyword evidence="3 10" id="KW-0812">Transmembrane</keyword>
<protein>
    <recommendedName>
        <fullName evidence="10">Probable lipid II flippase MurJ</fullName>
    </recommendedName>
</protein>
<feature type="transmembrane region" description="Helical" evidence="10">
    <location>
        <begin position="87"/>
        <end position="108"/>
    </location>
</feature>
<dbReference type="Pfam" id="PF03023">
    <property type="entry name" value="MurJ"/>
    <property type="match status" value="1"/>
</dbReference>